<evidence type="ECO:0000256" key="4">
    <source>
        <dbReference type="ARBA" id="ARBA00022816"/>
    </source>
</evidence>
<feature type="region of interest" description="Disordered" evidence="11">
    <location>
        <begin position="202"/>
        <end position="283"/>
    </location>
</feature>
<dbReference type="GO" id="GO:0000822">
    <property type="term" value="F:inositol hexakisphosphate binding"/>
    <property type="evidence" value="ECO:0007669"/>
    <property type="project" value="TreeGrafter"/>
</dbReference>
<dbReference type="GO" id="GO:0005543">
    <property type="term" value="F:phospholipid binding"/>
    <property type="evidence" value="ECO:0007669"/>
    <property type="project" value="TreeGrafter"/>
</dbReference>
<comment type="subcellular location">
    <subcellularLocation>
        <location evidence="1">Nucleus</location>
        <location evidence="1">Nuclear pore complex</location>
    </subcellularLocation>
</comment>
<keyword evidence="4" id="KW-0509">mRNA transport</keyword>
<keyword evidence="5" id="KW-0653">Protein transport</keyword>
<dbReference type="AlphaFoldDB" id="A0A836C168"/>
<dbReference type="GO" id="GO:0005737">
    <property type="term" value="C:cytoplasm"/>
    <property type="evidence" value="ECO:0007669"/>
    <property type="project" value="TreeGrafter"/>
</dbReference>
<evidence type="ECO:0000256" key="11">
    <source>
        <dbReference type="SAM" id="MobiDB-lite"/>
    </source>
</evidence>
<feature type="compositionally biased region" description="Low complexity" evidence="11">
    <location>
        <begin position="34"/>
        <end position="46"/>
    </location>
</feature>
<evidence type="ECO:0000313" key="13">
    <source>
        <dbReference type="Proteomes" id="UP000612055"/>
    </source>
</evidence>
<accession>A0A836C168</accession>
<dbReference type="OrthoDB" id="420884at2759"/>
<evidence type="ECO:0000256" key="5">
    <source>
        <dbReference type="ARBA" id="ARBA00022927"/>
    </source>
</evidence>
<keyword evidence="3" id="KW-0813">Transport</keyword>
<dbReference type="GO" id="GO:0015031">
    <property type="term" value="P:protein transport"/>
    <property type="evidence" value="ECO:0007669"/>
    <property type="project" value="UniProtKB-KW"/>
</dbReference>
<keyword evidence="13" id="KW-1185">Reference proteome</keyword>
<evidence type="ECO:0000256" key="8">
    <source>
        <dbReference type="ARBA" id="ARBA00023242"/>
    </source>
</evidence>
<dbReference type="Pfam" id="PF07817">
    <property type="entry name" value="GLE1"/>
    <property type="match status" value="1"/>
</dbReference>
<evidence type="ECO:0000313" key="12">
    <source>
        <dbReference type="EMBL" id="KAG2495219.1"/>
    </source>
</evidence>
<dbReference type="GO" id="GO:0016973">
    <property type="term" value="P:poly(A)+ mRNA export from nucleus"/>
    <property type="evidence" value="ECO:0007669"/>
    <property type="project" value="InterPro"/>
</dbReference>
<organism evidence="12 13">
    <name type="scientific">Edaphochlamys debaryana</name>
    <dbReference type="NCBI Taxonomy" id="47281"/>
    <lineage>
        <taxon>Eukaryota</taxon>
        <taxon>Viridiplantae</taxon>
        <taxon>Chlorophyta</taxon>
        <taxon>core chlorophytes</taxon>
        <taxon>Chlorophyceae</taxon>
        <taxon>CS clade</taxon>
        <taxon>Chlamydomonadales</taxon>
        <taxon>Chlamydomonadales incertae sedis</taxon>
        <taxon>Edaphochlamys</taxon>
    </lineage>
</organism>
<evidence type="ECO:0000256" key="7">
    <source>
        <dbReference type="ARBA" id="ARBA00023132"/>
    </source>
</evidence>
<comment type="caution">
    <text evidence="12">The sequence shown here is derived from an EMBL/GenBank/DDBJ whole genome shotgun (WGS) entry which is preliminary data.</text>
</comment>
<feature type="compositionally biased region" description="Basic and acidic residues" evidence="11">
    <location>
        <begin position="266"/>
        <end position="283"/>
    </location>
</feature>
<feature type="region of interest" description="Disordered" evidence="11">
    <location>
        <begin position="1"/>
        <end position="99"/>
    </location>
</feature>
<dbReference type="GO" id="GO:0044614">
    <property type="term" value="C:nuclear pore cytoplasmic filaments"/>
    <property type="evidence" value="ECO:0007669"/>
    <property type="project" value="TreeGrafter"/>
</dbReference>
<dbReference type="Proteomes" id="UP000612055">
    <property type="component" value="Unassembled WGS sequence"/>
</dbReference>
<dbReference type="GO" id="GO:0031369">
    <property type="term" value="F:translation initiation factor binding"/>
    <property type="evidence" value="ECO:0007669"/>
    <property type="project" value="TreeGrafter"/>
</dbReference>
<feature type="compositionally biased region" description="Basic and acidic residues" evidence="11">
    <location>
        <begin position="202"/>
        <end position="259"/>
    </location>
</feature>
<sequence>MSSPAGDVVKRLNFGADARTPLSGLVSARRGRPRATPLPGAPTTPGSSHGIVRYGLPEEELYGADRHSGSRTVSYRVPDDDEESDEEVQSTAAPLTALTRPDAVEEQKRLLEQQLLVSLEALQHNKQASWQLRLAEVEQQLATKLNVVTSSALRKQDDLQRADQEALRQQQQRRAEVLEAVQRTHRTEASLQEQQIKRLVEQREEERRKEEERQRREAEERRAQAEREAAERARQQREAEEAERAHKAKEETEAQRKQAEAQAEAQKAEADKKSKEAAKASKDVHPCLRVSPAAATQAAELAASLAALQASVQPLLDDEACKKQRRDIEKKLTVHVQQVSGTQAQVQTKCTDLYRMMSVLQGPWRSYAVLTLCNKVLKQQELVQTNNKAAFPLALVVVRVSQVIPELLPTMVALMHKSCPLSVPRGYVHDTARISNNAYYRGMGFEELEDPSAPTGKAFESPDAFARRLEGLMLLYGALMQVDDPNPHGVAHAWSWLARCLNQLPPDRFTAKAVVAVLRVAGYSLFLRYRGQFVKLLACMQREFVPQLRKAEGDDIGALATLLDSYVIDGLFRKAPEGRDMPRFDMSSLPENRA</sequence>
<protein>
    <recommendedName>
        <fullName evidence="9">mRNA export factor GLE1</fullName>
    </recommendedName>
    <alternativeName>
        <fullName evidence="10">Nucleoporin GLE1</fullName>
    </alternativeName>
</protein>
<keyword evidence="8" id="KW-0539">Nucleus</keyword>
<comment type="similarity">
    <text evidence="2">Belongs to the GLE1 family.</text>
</comment>
<keyword evidence="6" id="KW-0811">Translocation</keyword>
<evidence type="ECO:0000256" key="10">
    <source>
        <dbReference type="ARBA" id="ARBA00029983"/>
    </source>
</evidence>
<dbReference type="InterPro" id="IPR038506">
    <property type="entry name" value="GLE1-like_sf"/>
</dbReference>
<evidence type="ECO:0000256" key="2">
    <source>
        <dbReference type="ARBA" id="ARBA00011056"/>
    </source>
</evidence>
<dbReference type="PANTHER" id="PTHR12960">
    <property type="entry name" value="GLE-1-RELATED"/>
    <property type="match status" value="1"/>
</dbReference>
<reference evidence="12" key="1">
    <citation type="journal article" date="2020" name="bioRxiv">
        <title>Comparative genomics of Chlamydomonas.</title>
        <authorList>
            <person name="Craig R.J."/>
            <person name="Hasan A.R."/>
            <person name="Ness R.W."/>
            <person name="Keightley P.D."/>
        </authorList>
    </citation>
    <scope>NUCLEOTIDE SEQUENCE</scope>
    <source>
        <strain evidence="12">CCAP 11/70</strain>
    </source>
</reference>
<evidence type="ECO:0000256" key="9">
    <source>
        <dbReference type="ARBA" id="ARBA00026227"/>
    </source>
</evidence>
<proteinExistence type="inferred from homology"/>
<feature type="compositionally biased region" description="Acidic residues" evidence="11">
    <location>
        <begin position="79"/>
        <end position="88"/>
    </location>
</feature>
<name>A0A836C168_9CHLO</name>
<gene>
    <name evidence="12" type="ORF">HYH03_006825</name>
</gene>
<evidence type="ECO:0000256" key="3">
    <source>
        <dbReference type="ARBA" id="ARBA00022448"/>
    </source>
</evidence>
<dbReference type="EMBL" id="JAEHOE010000026">
    <property type="protein sequence ID" value="KAG2495219.1"/>
    <property type="molecule type" value="Genomic_DNA"/>
</dbReference>
<dbReference type="Gene3D" id="1.25.40.510">
    <property type="entry name" value="GLE1-like"/>
    <property type="match status" value="1"/>
</dbReference>
<evidence type="ECO:0000256" key="1">
    <source>
        <dbReference type="ARBA" id="ARBA00004567"/>
    </source>
</evidence>
<evidence type="ECO:0000256" key="6">
    <source>
        <dbReference type="ARBA" id="ARBA00023010"/>
    </source>
</evidence>
<dbReference type="PANTHER" id="PTHR12960:SF0">
    <property type="entry name" value="MRNA EXPORT FACTOR GLE1"/>
    <property type="match status" value="1"/>
</dbReference>
<dbReference type="InterPro" id="IPR012476">
    <property type="entry name" value="GLE1"/>
</dbReference>
<keyword evidence="7" id="KW-0906">Nuclear pore complex</keyword>